<evidence type="ECO:0000256" key="5">
    <source>
        <dbReference type="ARBA" id="ARBA00022692"/>
    </source>
</evidence>
<keyword evidence="2" id="KW-0813">Transport</keyword>
<evidence type="ECO:0000256" key="1">
    <source>
        <dbReference type="ARBA" id="ARBA00004651"/>
    </source>
</evidence>
<gene>
    <name evidence="10" type="primary">celB.2_2</name>
    <name evidence="10" type="ORF">NCTC12224_01639</name>
</gene>
<proteinExistence type="predicted"/>
<keyword evidence="7 8" id="KW-0472">Membrane</keyword>
<dbReference type="PANTHER" id="PTHR33989:SF8">
    <property type="entry name" value="PERMEASE IIC COMPONENT"/>
    <property type="match status" value="1"/>
</dbReference>
<evidence type="ECO:0000256" key="7">
    <source>
        <dbReference type="ARBA" id="ARBA00023136"/>
    </source>
</evidence>
<dbReference type="PANTHER" id="PTHR33989">
    <property type="match status" value="1"/>
</dbReference>
<dbReference type="InterPro" id="IPR003352">
    <property type="entry name" value="PTS_EIIC"/>
</dbReference>
<dbReference type="InterPro" id="IPR051088">
    <property type="entry name" value="PTS_Sugar-EIIC/EIIB"/>
</dbReference>
<keyword evidence="6 8" id="KW-1133">Transmembrane helix</keyword>
<dbReference type="GO" id="GO:0008982">
    <property type="term" value="F:protein-N(PI)-phosphohistidine-sugar phosphotransferase activity"/>
    <property type="evidence" value="ECO:0007669"/>
    <property type="project" value="InterPro"/>
</dbReference>
<keyword evidence="4" id="KW-0762">Sugar transport</keyword>
<protein>
    <submittedName>
        <fullName evidence="10">PTS system cellobiose-specific transporter subunit IIC</fullName>
    </submittedName>
</protein>
<keyword evidence="5 8" id="KW-0812">Transmembrane</keyword>
<evidence type="ECO:0000256" key="6">
    <source>
        <dbReference type="ARBA" id="ARBA00022989"/>
    </source>
</evidence>
<dbReference type="OrthoDB" id="1550290at2"/>
<feature type="transmembrane region" description="Helical" evidence="8">
    <location>
        <begin position="103"/>
        <end position="122"/>
    </location>
</feature>
<reference evidence="10 11" key="1">
    <citation type="submission" date="2018-06" db="EMBL/GenBank/DDBJ databases">
        <authorList>
            <consortium name="Pathogen Informatics"/>
            <person name="Doyle S."/>
        </authorList>
    </citation>
    <scope>NUCLEOTIDE SEQUENCE [LARGE SCALE GENOMIC DNA]</scope>
    <source>
        <strain evidence="10 11">NCTC12224</strain>
    </source>
</reference>
<evidence type="ECO:0000259" key="9">
    <source>
        <dbReference type="Pfam" id="PF02378"/>
    </source>
</evidence>
<dbReference type="EMBL" id="UHFN01000007">
    <property type="protein sequence ID" value="SUN61917.1"/>
    <property type="molecule type" value="Genomic_DNA"/>
</dbReference>
<evidence type="ECO:0000256" key="8">
    <source>
        <dbReference type="SAM" id="Phobius"/>
    </source>
</evidence>
<evidence type="ECO:0000256" key="4">
    <source>
        <dbReference type="ARBA" id="ARBA00022597"/>
    </source>
</evidence>
<dbReference type="AlphaFoldDB" id="A0A380KCA8"/>
<name>A0A380KCA8_9STRE</name>
<comment type="subcellular location">
    <subcellularLocation>
        <location evidence="1">Cell membrane</location>
        <topology evidence="1">Multi-pass membrane protein</topology>
    </subcellularLocation>
</comment>
<dbReference type="GO" id="GO:0009401">
    <property type="term" value="P:phosphoenolpyruvate-dependent sugar phosphotransferase system"/>
    <property type="evidence" value="ECO:0007669"/>
    <property type="project" value="InterPro"/>
</dbReference>
<keyword evidence="11" id="KW-1185">Reference proteome</keyword>
<feature type="transmembrane region" description="Helical" evidence="8">
    <location>
        <begin position="29"/>
        <end position="49"/>
    </location>
</feature>
<dbReference type="GO" id="GO:1901264">
    <property type="term" value="P:carbohydrate derivative transport"/>
    <property type="evidence" value="ECO:0007669"/>
    <property type="project" value="TreeGrafter"/>
</dbReference>
<evidence type="ECO:0000256" key="2">
    <source>
        <dbReference type="ARBA" id="ARBA00022448"/>
    </source>
</evidence>
<dbReference type="Proteomes" id="UP000254924">
    <property type="component" value="Unassembled WGS sequence"/>
</dbReference>
<keyword evidence="3" id="KW-1003">Cell membrane</keyword>
<feature type="transmembrane region" description="Helical" evidence="8">
    <location>
        <begin position="69"/>
        <end position="91"/>
    </location>
</feature>
<sequence length="203" mass="22453">MENLFNHPILIKLQEFGQKLGSNKFLSSLQAAMMSLMGIIMVGAISQIATAVGSSMLNLFTPNSAMYRIFYMPYEFTMNHLSLWVVVFFAYNYAQKLKMKSPIMNAVNALVCFLLVAAPISMTSAGLSVLDRTYLGAQGMFVGFMVVFIAVQIEKFCIDKNIRIKMPDVVPPYIIFSAVSYCQSPSVILGKSHCGLVSTLQSL</sequence>
<evidence type="ECO:0000313" key="11">
    <source>
        <dbReference type="Proteomes" id="UP000254924"/>
    </source>
</evidence>
<accession>A0A380KCA8</accession>
<dbReference type="GO" id="GO:0005886">
    <property type="term" value="C:plasma membrane"/>
    <property type="evidence" value="ECO:0007669"/>
    <property type="project" value="UniProtKB-SubCell"/>
</dbReference>
<organism evidence="10 11">
    <name type="scientific">Streptococcus hyointestinalis</name>
    <dbReference type="NCBI Taxonomy" id="1337"/>
    <lineage>
        <taxon>Bacteria</taxon>
        <taxon>Bacillati</taxon>
        <taxon>Bacillota</taxon>
        <taxon>Bacilli</taxon>
        <taxon>Lactobacillales</taxon>
        <taxon>Streptococcaceae</taxon>
        <taxon>Streptococcus</taxon>
    </lineage>
</organism>
<dbReference type="Pfam" id="PF02378">
    <property type="entry name" value="PTS_EIIC"/>
    <property type="match status" value="1"/>
</dbReference>
<evidence type="ECO:0000256" key="3">
    <source>
        <dbReference type="ARBA" id="ARBA00022475"/>
    </source>
</evidence>
<evidence type="ECO:0000313" key="10">
    <source>
        <dbReference type="EMBL" id="SUN61917.1"/>
    </source>
</evidence>
<feature type="transmembrane region" description="Helical" evidence="8">
    <location>
        <begin position="134"/>
        <end position="153"/>
    </location>
</feature>
<feature type="domain" description="Phosphotransferase system EIIC" evidence="9">
    <location>
        <begin position="32"/>
        <end position="174"/>
    </location>
</feature>